<protein>
    <submittedName>
        <fullName evidence="1">Outer membrane lipoprotein LolB</fullName>
    </submittedName>
</protein>
<organism evidence="1 2">
    <name type="scientific">Imbroritus primus</name>
    <dbReference type="NCBI Taxonomy" id="3058603"/>
    <lineage>
        <taxon>Bacteria</taxon>
        <taxon>Pseudomonadati</taxon>
        <taxon>Pseudomonadota</taxon>
        <taxon>Betaproteobacteria</taxon>
        <taxon>Burkholderiales</taxon>
        <taxon>Burkholderiaceae</taxon>
        <taxon>Imbroritus</taxon>
    </lineage>
</organism>
<dbReference type="Proteomes" id="UP000004277">
    <property type="component" value="Unassembled WGS sequence"/>
</dbReference>
<gene>
    <name evidence="1" type="primary">lolB</name>
    <name evidence="1" type="ORF">MW7_014910</name>
</gene>
<name>A0ACD3SM48_9BURK</name>
<reference evidence="1" key="1">
    <citation type="submission" date="2019-05" db="EMBL/GenBank/DDBJ databases">
        <title>Revised genome assembly of Burkholderiaceae (previously Ralstonia) sp. PBA.</title>
        <authorList>
            <person name="Gan H.M."/>
        </authorList>
    </citation>
    <scope>NUCLEOTIDE SEQUENCE</scope>
    <source>
        <strain evidence="1">PBA</strain>
    </source>
</reference>
<keyword evidence="2" id="KW-1185">Reference proteome</keyword>
<evidence type="ECO:0000313" key="2">
    <source>
        <dbReference type="Proteomes" id="UP000004277"/>
    </source>
</evidence>
<proteinExistence type="predicted"/>
<evidence type="ECO:0000313" key="1">
    <source>
        <dbReference type="EMBL" id="TMS57235.1"/>
    </source>
</evidence>
<sequence length="201" mass="21595">MTTRRSLLRAGLVLGALAAVSGCASVTPGAGFAPAGAGADRTIELRGRFSARTERNGREEGAHGNFVWLQRGDSVQLSLVSPLGQTLAIVTALPGEATLELPNQAPRSAPEVDMLMQQALGFSLPVSGMRDWLQARPAPGPVVRAERDATGRLTQLEQHGWTVRFQEYRETSAGDTPRVRRMDLARTLDGEPLSVRLVVDE</sequence>
<keyword evidence="1" id="KW-0449">Lipoprotein</keyword>
<dbReference type="EMBL" id="AKCV02000025">
    <property type="protein sequence ID" value="TMS57235.1"/>
    <property type="molecule type" value="Genomic_DNA"/>
</dbReference>
<accession>A0ACD3SM48</accession>
<comment type="caution">
    <text evidence="1">The sequence shown here is derived from an EMBL/GenBank/DDBJ whole genome shotgun (WGS) entry which is preliminary data.</text>
</comment>